<sequence length="130" mass="14659">MRKGFTLVEMLVTVSIILIISLIGLNGFQTNARRIRDDRRKIHLEEIRTALEMYRTSNLEAGYPNALSELVPQYIDGSLPTDPGERFVYYYQRTAPDTYQVCAYLEGGGTDDCGNNCLAPGNCNYRVTNP</sequence>
<evidence type="ECO:0000313" key="3">
    <source>
        <dbReference type="Proteomes" id="UP000178486"/>
    </source>
</evidence>
<dbReference type="PROSITE" id="PS00409">
    <property type="entry name" value="PROKAR_NTER_METHYL"/>
    <property type="match status" value="1"/>
</dbReference>
<dbReference type="Gene3D" id="3.30.700.10">
    <property type="entry name" value="Glycoprotein, Type 4 Pilin"/>
    <property type="match status" value="1"/>
</dbReference>
<comment type="caution">
    <text evidence="2">The sequence shown here is derived from an EMBL/GenBank/DDBJ whole genome shotgun (WGS) entry which is preliminary data.</text>
</comment>
<dbReference type="InterPro" id="IPR045584">
    <property type="entry name" value="Pilin-like"/>
</dbReference>
<keyword evidence="1" id="KW-0812">Transmembrane</keyword>
<feature type="transmembrane region" description="Helical" evidence="1">
    <location>
        <begin position="6"/>
        <end position="28"/>
    </location>
</feature>
<dbReference type="InterPro" id="IPR012902">
    <property type="entry name" value="N_methyl_site"/>
</dbReference>
<gene>
    <name evidence="2" type="ORF">A3B56_00815</name>
</gene>
<dbReference type="AlphaFoldDB" id="A0A1F7JJ98"/>
<evidence type="ECO:0008006" key="4">
    <source>
        <dbReference type="Google" id="ProtNLM"/>
    </source>
</evidence>
<keyword evidence="1" id="KW-0472">Membrane</keyword>
<keyword evidence="1" id="KW-1133">Transmembrane helix</keyword>
<dbReference type="Pfam" id="PF07963">
    <property type="entry name" value="N_methyl"/>
    <property type="match status" value="1"/>
</dbReference>
<dbReference type="EMBL" id="MGAU01000002">
    <property type="protein sequence ID" value="OGK55685.1"/>
    <property type="molecule type" value="Genomic_DNA"/>
</dbReference>
<reference evidence="2 3" key="1">
    <citation type="journal article" date="2016" name="Nat. Commun.">
        <title>Thousands of microbial genomes shed light on interconnected biogeochemical processes in an aquifer system.</title>
        <authorList>
            <person name="Anantharaman K."/>
            <person name="Brown C.T."/>
            <person name="Hug L.A."/>
            <person name="Sharon I."/>
            <person name="Castelle C.J."/>
            <person name="Probst A.J."/>
            <person name="Thomas B.C."/>
            <person name="Singh A."/>
            <person name="Wilkins M.J."/>
            <person name="Karaoz U."/>
            <person name="Brodie E.L."/>
            <person name="Williams K.H."/>
            <person name="Hubbard S.S."/>
            <person name="Banfield J.F."/>
        </authorList>
    </citation>
    <scope>NUCLEOTIDE SEQUENCE [LARGE SCALE GENOMIC DNA]</scope>
</reference>
<dbReference type="NCBIfam" id="TIGR02532">
    <property type="entry name" value="IV_pilin_GFxxxE"/>
    <property type="match status" value="1"/>
</dbReference>
<accession>A0A1F7JJ98</accession>
<evidence type="ECO:0000256" key="1">
    <source>
        <dbReference type="SAM" id="Phobius"/>
    </source>
</evidence>
<organism evidence="2 3">
    <name type="scientific">Candidatus Roizmanbacteria bacterium RIFCSPLOWO2_01_FULL_45_11</name>
    <dbReference type="NCBI Taxonomy" id="1802070"/>
    <lineage>
        <taxon>Bacteria</taxon>
        <taxon>Candidatus Roizmaniibacteriota</taxon>
    </lineage>
</organism>
<dbReference type="SUPFAM" id="SSF54523">
    <property type="entry name" value="Pili subunits"/>
    <property type="match status" value="1"/>
</dbReference>
<dbReference type="Proteomes" id="UP000178486">
    <property type="component" value="Unassembled WGS sequence"/>
</dbReference>
<name>A0A1F7JJ98_9BACT</name>
<protein>
    <recommendedName>
        <fullName evidence="4">Type II secretion system protein GspG C-terminal domain-containing protein</fullName>
    </recommendedName>
</protein>
<evidence type="ECO:0000313" key="2">
    <source>
        <dbReference type="EMBL" id="OGK55685.1"/>
    </source>
</evidence>
<proteinExistence type="predicted"/>